<accession>C7J0C7</accession>
<evidence type="ECO:0000256" key="2">
    <source>
        <dbReference type="SAM" id="SignalP"/>
    </source>
</evidence>
<keyword evidence="2" id="KW-0732">Signal</keyword>
<dbReference type="GO" id="GO:0006508">
    <property type="term" value="P:proteolysis"/>
    <property type="evidence" value="ECO:0007669"/>
    <property type="project" value="InterPro"/>
</dbReference>
<dbReference type="Gene3D" id="3.40.50.1820">
    <property type="entry name" value="alpha/beta hydrolase"/>
    <property type="match status" value="2"/>
</dbReference>
<dbReference type="KEGG" id="dosa:Os03g0393100"/>
<dbReference type="GO" id="GO:0004185">
    <property type="term" value="F:serine-type carboxypeptidase activity"/>
    <property type="evidence" value="ECO:0007669"/>
    <property type="project" value="InterPro"/>
</dbReference>
<reference evidence="3 4" key="1">
    <citation type="journal article" date="2005" name="Nature">
        <title>The map-based sequence of the rice genome.</title>
        <authorList>
            <consortium name="International rice genome sequencing project (IRGSP)"/>
            <person name="Matsumoto T."/>
            <person name="Wu J."/>
            <person name="Kanamori H."/>
            <person name="Katayose Y."/>
            <person name="Fujisawa M."/>
            <person name="Namiki N."/>
            <person name="Mizuno H."/>
            <person name="Yamamoto K."/>
            <person name="Antonio B.A."/>
            <person name="Baba T."/>
            <person name="Sakata K."/>
            <person name="Nagamura Y."/>
            <person name="Aoki H."/>
            <person name="Arikawa K."/>
            <person name="Arita K."/>
            <person name="Bito T."/>
            <person name="Chiden Y."/>
            <person name="Fujitsuka N."/>
            <person name="Fukunaka R."/>
            <person name="Hamada M."/>
            <person name="Harada C."/>
            <person name="Hayashi A."/>
            <person name="Hijishita S."/>
            <person name="Honda M."/>
            <person name="Hosokawa S."/>
            <person name="Ichikawa Y."/>
            <person name="Idonuma A."/>
            <person name="Iijima M."/>
            <person name="Ikeda M."/>
            <person name="Ikeno M."/>
            <person name="Ito K."/>
            <person name="Ito S."/>
            <person name="Ito T."/>
            <person name="Ito Y."/>
            <person name="Ito Y."/>
            <person name="Iwabuchi A."/>
            <person name="Kamiya K."/>
            <person name="Karasawa W."/>
            <person name="Kurita K."/>
            <person name="Katagiri S."/>
            <person name="Kikuta A."/>
            <person name="Kobayashi H."/>
            <person name="Kobayashi N."/>
            <person name="Machita K."/>
            <person name="Maehara T."/>
            <person name="Masukawa M."/>
            <person name="Mizubayashi T."/>
            <person name="Mukai Y."/>
            <person name="Nagasaki H."/>
            <person name="Nagata Y."/>
            <person name="Naito S."/>
            <person name="Nakashima M."/>
            <person name="Nakama Y."/>
            <person name="Nakamichi Y."/>
            <person name="Nakamura M."/>
            <person name="Meguro A."/>
            <person name="Negishi M."/>
            <person name="Ohta I."/>
            <person name="Ohta T."/>
            <person name="Okamoto M."/>
            <person name="Ono N."/>
            <person name="Saji S."/>
            <person name="Sakaguchi M."/>
            <person name="Sakai K."/>
            <person name="Shibata M."/>
            <person name="Shimokawa T."/>
            <person name="Song J."/>
            <person name="Takazaki Y."/>
            <person name="Terasawa K."/>
            <person name="Tsugane M."/>
            <person name="Tsuji K."/>
            <person name="Ueda S."/>
            <person name="Waki K."/>
            <person name="Yamagata H."/>
            <person name="Yamamoto M."/>
            <person name="Yamamoto S."/>
            <person name="Yamane H."/>
            <person name="Yoshiki S."/>
            <person name="Yoshihara R."/>
            <person name="Yukawa K."/>
            <person name="Zhong H."/>
            <person name="Yano M."/>
            <person name="Yuan Q."/>
            <person name="Ouyang S."/>
            <person name="Liu J."/>
            <person name="Jones K.M."/>
            <person name="Gansberger K."/>
            <person name="Moffat K."/>
            <person name="Hill J."/>
            <person name="Bera J."/>
            <person name="Fadrosh D."/>
            <person name="Jin S."/>
            <person name="Johri S."/>
            <person name="Kim M."/>
            <person name="Overton L."/>
            <person name="Reardon M."/>
            <person name="Tsitrin T."/>
            <person name="Vuong H."/>
            <person name="Weaver B."/>
            <person name="Ciecko A."/>
            <person name="Tallon L."/>
            <person name="Jackson J."/>
            <person name="Pai G."/>
            <person name="Aken S.V."/>
            <person name="Utterback T."/>
            <person name="Reidmuller S."/>
            <person name="Feldblyum T."/>
            <person name="Hsiao J."/>
            <person name="Zismann V."/>
            <person name="Iobst S."/>
            <person name="de Vazeille A.R."/>
            <person name="Buell C.R."/>
            <person name="Ying K."/>
            <person name="Li Y."/>
            <person name="Lu T."/>
            <person name="Huang Y."/>
            <person name="Zhao Q."/>
            <person name="Feng Q."/>
            <person name="Zhang L."/>
            <person name="Zhu J."/>
            <person name="Weng Q."/>
            <person name="Mu J."/>
            <person name="Lu Y."/>
            <person name="Fan D."/>
            <person name="Liu Y."/>
            <person name="Guan J."/>
            <person name="Zhang Y."/>
            <person name="Yu S."/>
            <person name="Liu X."/>
            <person name="Zhang Y."/>
            <person name="Hong G."/>
            <person name="Han B."/>
            <person name="Choisne N."/>
            <person name="Demange N."/>
            <person name="Orjeda G."/>
            <person name="Samain S."/>
            <person name="Cattolico L."/>
            <person name="Pelletier E."/>
            <person name="Couloux A."/>
            <person name="Segurens B."/>
            <person name="Wincker P."/>
            <person name="D'Hont A."/>
            <person name="Scarpelli C."/>
            <person name="Weissenbach J."/>
            <person name="Salanoubat M."/>
            <person name="Quetier F."/>
            <person name="Yu Y."/>
            <person name="Kim H.R."/>
            <person name="Rambo T."/>
            <person name="Currie J."/>
            <person name="Collura K."/>
            <person name="Luo M."/>
            <person name="Yang T."/>
            <person name="Ammiraju J.S.S."/>
            <person name="Engler F."/>
            <person name="Soderlund C."/>
            <person name="Wing R.A."/>
            <person name="Palmer L.E."/>
            <person name="de la Bastide M."/>
            <person name="Spiegel L."/>
            <person name="Nascimento L."/>
            <person name="Zutavern T."/>
            <person name="O'Shaughnessy A."/>
            <person name="Dike S."/>
            <person name="Dedhia N."/>
            <person name="Preston R."/>
            <person name="Balija V."/>
            <person name="McCombie W.R."/>
            <person name="Chow T."/>
            <person name="Chen H."/>
            <person name="Chung M."/>
            <person name="Chen C."/>
            <person name="Shaw J."/>
            <person name="Wu H."/>
            <person name="Hsiao K."/>
            <person name="Chao Y."/>
            <person name="Chu M."/>
            <person name="Cheng C."/>
            <person name="Hour A."/>
            <person name="Lee P."/>
            <person name="Lin S."/>
            <person name="Lin Y."/>
            <person name="Liou J."/>
            <person name="Liu S."/>
            <person name="Hsing Y."/>
            <person name="Raghuvanshi S."/>
            <person name="Mohanty A."/>
            <person name="Bharti A.K."/>
            <person name="Gaur A."/>
            <person name="Gupta V."/>
            <person name="Kumar D."/>
            <person name="Ravi V."/>
            <person name="Vij S."/>
            <person name="Kapur A."/>
            <person name="Khurana P."/>
            <person name="Khurana P."/>
            <person name="Khurana J.P."/>
            <person name="Tyagi A.K."/>
            <person name="Gaikwad K."/>
            <person name="Singh A."/>
            <person name="Dalal V."/>
            <person name="Srivastava S."/>
            <person name="Dixit A."/>
            <person name="Pal A.K."/>
            <person name="Ghazi I.A."/>
            <person name="Yadav M."/>
            <person name="Pandit A."/>
            <person name="Bhargava A."/>
            <person name="Sureshbabu K."/>
            <person name="Batra K."/>
            <person name="Sharma T.R."/>
            <person name="Mohapatra T."/>
            <person name="Singh N.K."/>
            <person name="Messing J."/>
            <person name="Nelson A.B."/>
            <person name="Fuks G."/>
            <person name="Kavchok S."/>
            <person name="Keizer G."/>
            <person name="Linton E."/>
            <person name="Llaca V."/>
            <person name="Song R."/>
            <person name="Tanyolac B."/>
            <person name="Young S."/>
            <person name="Ho-Il K."/>
            <person name="Hahn J.H."/>
            <person name="Sangsakoo G."/>
            <person name="Vanavichit A."/>
            <person name="de Mattos Luiz.A.T."/>
            <person name="Zimmer P.D."/>
            <person name="Malone G."/>
            <person name="Dellagostin O."/>
            <person name="de Oliveira A.C."/>
            <person name="Bevan M."/>
            <person name="Bancroft I."/>
            <person name="Minx P."/>
            <person name="Cordum H."/>
            <person name="Wilson R."/>
            <person name="Cheng Z."/>
            <person name="Jin W."/>
            <person name="Jiang J."/>
            <person name="Leong S.A."/>
            <person name="Iwama H."/>
            <person name="Gojobori T."/>
            <person name="Itoh T."/>
            <person name="Niimura Y."/>
            <person name="Fujii Y."/>
            <person name="Habara T."/>
            <person name="Sakai H."/>
            <person name="Sato Y."/>
            <person name="Wilson G."/>
            <person name="Kumar K."/>
            <person name="McCouch S."/>
            <person name="Juretic N."/>
            <person name="Hoen D."/>
            <person name="Wright S."/>
            <person name="Bruskiewich R."/>
            <person name="Bureau T."/>
            <person name="Miyao A."/>
            <person name="Hirochika H."/>
            <person name="Nishikawa T."/>
            <person name="Kadowaki K."/>
            <person name="Sugiura M."/>
            <person name="Burr B."/>
            <person name="Sasaki T."/>
        </authorList>
    </citation>
    <scope>NUCLEOTIDE SEQUENCE [LARGE SCALE GENOMIC DNA]</scope>
    <source>
        <strain evidence="4">cv. Nipponbare</strain>
    </source>
</reference>
<reference evidence="4" key="2">
    <citation type="journal article" date="2008" name="Nucleic Acids Res.">
        <title>The rice annotation project database (RAP-DB): 2008 update.</title>
        <authorList>
            <consortium name="The rice annotation project (RAP)"/>
        </authorList>
    </citation>
    <scope>GENOME REANNOTATION</scope>
    <source>
        <strain evidence="4">cv. Nipponbare</strain>
    </source>
</reference>
<protein>
    <submittedName>
        <fullName evidence="3">Os03g0393100 protein</fullName>
    </submittedName>
</protein>
<evidence type="ECO:0000313" key="4">
    <source>
        <dbReference type="Proteomes" id="UP000000763"/>
    </source>
</evidence>
<dbReference type="HOGENOM" id="CLU_111342_0_0_1"/>
<sequence length="582" mass="62507">MATLALCVLTLLQLSGGGVAAISGGTNDGSERWGYVQVRPKAHLFWWYYRSPHRASSPGKPWPTILWLQGGPRVIRACSKVELGVVSLYTPHQRRNSYLQRTVSLTNSLLIQGCFSYKVIHAVYIHRMKVVKVDGGIIVEVEVEVDDGIIVEVEVEVDVGVDGGIIVEVEVDDSIILNGKVSVDDDIIIEVVDIIGRHRMLQFGPSDRSVIITINIDMVLVPISGGGVGVASGIEAPLASGGEEPLACNENRKLAELNLHKIAEIIAGICGYQLCIFACGDDKSDVVALCELLSVCIHEGDGEIWLPVVAALILDAEKGGSSCGRRLQLRGRPERAGDDGLAGGQGRRRAHIKALPDEIPALKCSPLYHVGESYGGKLAAMIGVSLTKSIHAGDLDLTLGGVVIRDGWISPTDFSLTYARLLDDVSRLDENAIDDANKLAEKVSEQSAAGQFAASLQTFTGLIDLIDKSSGGVNIFNFLFNTSGVDLRVLAAEDKQKEVRGSPLMRFVGQDLSGSSGPNTIEGIMNGVIKEKLKIIPNNLVWQLATVAVFNALENEFMKPAINEVDELLSLGVNVTVYNGQD</sequence>
<dbReference type="InterPro" id="IPR029058">
    <property type="entry name" value="AB_hydrolase_fold"/>
</dbReference>
<feature type="chain" id="PRO_5002978981" evidence="2">
    <location>
        <begin position="21"/>
        <end position="582"/>
    </location>
</feature>
<dbReference type="Proteomes" id="UP000000763">
    <property type="component" value="Chromosome 3"/>
</dbReference>
<dbReference type="InterPro" id="IPR001563">
    <property type="entry name" value="Peptidase_S10"/>
</dbReference>
<dbReference type="SUPFAM" id="SSF53474">
    <property type="entry name" value="alpha/beta-Hydrolases"/>
    <property type="match status" value="2"/>
</dbReference>
<evidence type="ECO:0000313" key="3">
    <source>
        <dbReference type="EMBL" id="BAH92183.1"/>
    </source>
</evidence>
<feature type="signal peptide" evidence="2">
    <location>
        <begin position="1"/>
        <end position="20"/>
    </location>
</feature>
<dbReference type="Pfam" id="PF00450">
    <property type="entry name" value="Peptidase_S10"/>
    <property type="match status" value="2"/>
</dbReference>
<name>C7J0C7_ORYSJ</name>
<dbReference type="AlphaFoldDB" id="C7J0C7"/>
<comment type="similarity">
    <text evidence="1">Belongs to the peptidase S10 family.</text>
</comment>
<organism evidence="3 4">
    <name type="scientific">Oryza sativa subsp. japonica</name>
    <name type="common">Rice</name>
    <dbReference type="NCBI Taxonomy" id="39947"/>
    <lineage>
        <taxon>Eukaryota</taxon>
        <taxon>Viridiplantae</taxon>
        <taxon>Streptophyta</taxon>
        <taxon>Embryophyta</taxon>
        <taxon>Tracheophyta</taxon>
        <taxon>Spermatophyta</taxon>
        <taxon>Magnoliopsida</taxon>
        <taxon>Liliopsida</taxon>
        <taxon>Poales</taxon>
        <taxon>Poaceae</taxon>
        <taxon>BOP clade</taxon>
        <taxon>Oryzoideae</taxon>
        <taxon>Oryzeae</taxon>
        <taxon>Oryzinae</taxon>
        <taxon>Oryza</taxon>
        <taxon>Oryza sativa</taxon>
    </lineage>
</organism>
<dbReference type="MEROPS" id="S10.017"/>
<gene>
    <name evidence="3" type="ordered locus">Os03g0393100</name>
</gene>
<proteinExistence type="inferred from homology"/>
<evidence type="ECO:0000256" key="1">
    <source>
        <dbReference type="ARBA" id="ARBA00009431"/>
    </source>
</evidence>
<dbReference type="EMBL" id="AP008209">
    <property type="protein sequence ID" value="BAH92183.1"/>
    <property type="molecule type" value="Genomic_DNA"/>
</dbReference>